<reference evidence="3" key="2">
    <citation type="submission" date="2012-08" db="EMBL/GenBank/DDBJ databases">
        <title>Genome sequence of Kazachstania naganishii.</title>
        <authorList>
            <person name="Gordon J.L."/>
            <person name="Armisen D."/>
            <person name="Proux-Wera E."/>
            <person name="OhEigeartaigh S.S."/>
            <person name="Byrne K.P."/>
            <person name="Wolfe K.H."/>
        </authorList>
    </citation>
    <scope>NUCLEOTIDE SEQUENCE [LARGE SCALE GENOMIC DNA]</scope>
    <source>
        <strain evidence="3">ATCC MYA-139 / BCRC 22969 / CBS 8797 / CCRC 22969 / KCTC 17520 / NBRC 10181 / NCYC 3082</strain>
    </source>
</reference>
<reference evidence="2 3" key="1">
    <citation type="journal article" date="2011" name="Proc. Natl. Acad. Sci. U.S.A.">
        <title>Evolutionary erosion of yeast sex chromosomes by mating-type switching accidents.</title>
        <authorList>
            <person name="Gordon J.L."/>
            <person name="Armisen D."/>
            <person name="Proux-Wera E."/>
            <person name="Oheigeartaigh S.S."/>
            <person name="Byrne K.P."/>
            <person name="Wolfe K.H."/>
        </authorList>
    </citation>
    <scope>NUCLEOTIDE SEQUENCE [LARGE SCALE GENOMIC DNA]</scope>
    <source>
        <strain evidence="3">ATCC MYA-139 / BCRC 22969 / CBS 8797 / CCRC 22969 / KCTC 17520 / NBRC 10181 / NCYC 3082</strain>
    </source>
</reference>
<dbReference type="OMA" id="PISKCAK"/>
<dbReference type="EMBL" id="HE978315">
    <property type="protein sequence ID" value="CCK68954.1"/>
    <property type="molecule type" value="Genomic_DNA"/>
</dbReference>
<proteinExistence type="predicted"/>
<evidence type="ECO:0000313" key="3">
    <source>
        <dbReference type="Proteomes" id="UP000006310"/>
    </source>
</evidence>
<keyword evidence="3" id="KW-1185">Reference proteome</keyword>
<feature type="domain" description="Retrovirus-related Pol polyprotein from transposon TNT 1-94-like beta-barrel" evidence="1">
    <location>
        <begin position="302"/>
        <end position="372"/>
    </location>
</feature>
<sequence length="443" mass="49666">MSELSVEEKRDRYMKYLVQQVMSPAVVSSKPIPTVLTGSLNFDLWFSRICSLVDITSLEWAEYMETGQISQTILGRNLGPRHVMTLRKTFEQALYLVIETSVNDEIKVIIENYYLNHQTSTSLDVLKYLKSEYSDLKVRGYVETASNLKPMMNNSLKEQAAWSVKFCNQLASYGRIDDPRSSPEERMAALVLMALNPDKIKSCMSFVGKRKSVSLKEVYDLLQDLGEGKAEHGEVAMAAKGSTYHSQIKCFHCGENHPISKCAKYKRDYPDAEIFRSHGKRGGPQSLYATLYASTPLFKGNWVFDSGGSIHVCNDAKMFSELKMCKREELTGTVGNATTKGFGKVQTNGFLLNNVAYFPDVGFNLISISAATATSNGRFVFGKNSLQMVSSDGTKSMMAKQKNGLYLLKTLLNQVLYVPVSLLFYAQFTHIFSNNLLFFLPST</sequence>
<dbReference type="Proteomes" id="UP000006310">
    <property type="component" value="Chromosome 2"/>
</dbReference>
<dbReference type="Pfam" id="PF17241">
    <property type="entry name" value="Retrotran_gag_4"/>
    <property type="match status" value="1"/>
</dbReference>
<organism evidence="2 3">
    <name type="scientific">Huiozyma naganishii (strain ATCC MYA-139 / BCRC 22969 / CBS 8797 / KCTC 17520 / NBRC 10181 / NCYC 3082 / Yp74L-3)</name>
    <name type="common">Yeast</name>
    <name type="synonym">Kazachstania naganishii</name>
    <dbReference type="NCBI Taxonomy" id="1071383"/>
    <lineage>
        <taxon>Eukaryota</taxon>
        <taxon>Fungi</taxon>
        <taxon>Dikarya</taxon>
        <taxon>Ascomycota</taxon>
        <taxon>Saccharomycotina</taxon>
        <taxon>Saccharomycetes</taxon>
        <taxon>Saccharomycetales</taxon>
        <taxon>Saccharomycetaceae</taxon>
        <taxon>Huiozyma</taxon>
    </lineage>
</organism>
<dbReference type="OrthoDB" id="2663223at2759"/>
<dbReference type="RefSeq" id="XP_022463200.1">
    <property type="nucleotide sequence ID" value="XM_022606512.1"/>
</dbReference>
<name>J7S3X2_HUIN7</name>
<gene>
    <name evidence="2" type="primary">KNAG0B05210</name>
    <name evidence="2" type="ordered locus">KNAG_0B05210</name>
</gene>
<dbReference type="InterPro" id="IPR054722">
    <property type="entry name" value="PolX-like_BBD"/>
</dbReference>
<dbReference type="STRING" id="1071383.J7S3X2"/>
<evidence type="ECO:0000259" key="1">
    <source>
        <dbReference type="Pfam" id="PF22936"/>
    </source>
</evidence>
<dbReference type="AlphaFoldDB" id="J7S3X2"/>
<dbReference type="KEGG" id="kng:KNAG_0B05210"/>
<protein>
    <recommendedName>
        <fullName evidence="1">Retrovirus-related Pol polyprotein from transposon TNT 1-94-like beta-barrel domain-containing protein</fullName>
    </recommendedName>
</protein>
<dbReference type="Pfam" id="PF22936">
    <property type="entry name" value="Pol_BBD"/>
    <property type="match status" value="1"/>
</dbReference>
<accession>J7S3X2</accession>
<evidence type="ECO:0000313" key="2">
    <source>
        <dbReference type="EMBL" id="CCK68954.1"/>
    </source>
</evidence>
<dbReference type="GeneID" id="34524604"/>
<dbReference type="eggNOG" id="ENOG502S6TM">
    <property type="taxonomic scope" value="Eukaryota"/>
</dbReference>
<dbReference type="InterPro" id="IPR035179">
    <property type="entry name" value="DUF5314"/>
</dbReference>
<dbReference type="HOGENOM" id="CLU_039098_0_0_1"/>